<gene>
    <name evidence="2" type="ORF">ACFS25_20545</name>
</gene>
<proteinExistence type="predicted"/>
<sequence>MQVICLIVCRAIRQITLTQLLVDQTIEKICSQAPKVCSNELVEVLFEYPYSNIDYLVNRLQTDRRTGSN</sequence>
<dbReference type="RefSeq" id="WP_381504758.1">
    <property type="nucleotide sequence ID" value="NZ_JBHUOM010000023.1"/>
</dbReference>
<name>A0ABW6AQ53_9BACT</name>
<evidence type="ECO:0000259" key="1">
    <source>
        <dbReference type="Pfam" id="PF21248"/>
    </source>
</evidence>
<protein>
    <recommendedName>
        <fullName evidence="1">Adenylyltransferase SoFic-like C-terminal domain-containing protein</fullName>
    </recommendedName>
</protein>
<keyword evidence="3" id="KW-1185">Reference proteome</keyword>
<evidence type="ECO:0000313" key="2">
    <source>
        <dbReference type="EMBL" id="MFD2936184.1"/>
    </source>
</evidence>
<reference evidence="3" key="1">
    <citation type="journal article" date="2019" name="Int. J. Syst. Evol. Microbiol.">
        <title>The Global Catalogue of Microorganisms (GCM) 10K type strain sequencing project: providing services to taxonomists for standard genome sequencing and annotation.</title>
        <authorList>
            <consortium name="The Broad Institute Genomics Platform"/>
            <consortium name="The Broad Institute Genome Sequencing Center for Infectious Disease"/>
            <person name="Wu L."/>
            <person name="Ma J."/>
        </authorList>
    </citation>
    <scope>NUCLEOTIDE SEQUENCE [LARGE SCALE GENOMIC DNA]</scope>
    <source>
        <strain evidence="3">KCTC 52490</strain>
    </source>
</reference>
<dbReference type="Pfam" id="PF21248">
    <property type="entry name" value="SoFic-like_C"/>
    <property type="match status" value="1"/>
</dbReference>
<dbReference type="Proteomes" id="UP001597512">
    <property type="component" value="Unassembled WGS sequence"/>
</dbReference>
<organism evidence="2 3">
    <name type="scientific">Spirosoma flavum</name>
    <dbReference type="NCBI Taxonomy" id="2048557"/>
    <lineage>
        <taxon>Bacteria</taxon>
        <taxon>Pseudomonadati</taxon>
        <taxon>Bacteroidota</taxon>
        <taxon>Cytophagia</taxon>
        <taxon>Cytophagales</taxon>
        <taxon>Cytophagaceae</taxon>
        <taxon>Spirosoma</taxon>
    </lineage>
</organism>
<evidence type="ECO:0000313" key="3">
    <source>
        <dbReference type="Proteomes" id="UP001597512"/>
    </source>
</evidence>
<dbReference type="EMBL" id="JBHUOM010000023">
    <property type="protein sequence ID" value="MFD2936184.1"/>
    <property type="molecule type" value="Genomic_DNA"/>
</dbReference>
<feature type="domain" description="Adenylyltransferase SoFic-like C-terminal" evidence="1">
    <location>
        <begin position="21"/>
        <end position="68"/>
    </location>
</feature>
<accession>A0ABW6AQ53</accession>
<dbReference type="InterPro" id="IPR048770">
    <property type="entry name" value="SoFic-like_C"/>
</dbReference>
<comment type="caution">
    <text evidence="2">The sequence shown here is derived from an EMBL/GenBank/DDBJ whole genome shotgun (WGS) entry which is preliminary data.</text>
</comment>